<feature type="binding site" description="axial binding residue" evidence="8">
    <location>
        <position position="443"/>
    </location>
    <ligand>
        <name>heme</name>
        <dbReference type="ChEBI" id="CHEBI:30413"/>
    </ligand>
    <ligandPart>
        <name>Fe</name>
        <dbReference type="ChEBI" id="CHEBI:18248"/>
    </ligandPart>
</feature>
<dbReference type="GO" id="GO:0016705">
    <property type="term" value="F:oxidoreductase activity, acting on paired donors, with incorporation or reduction of molecular oxygen"/>
    <property type="evidence" value="ECO:0007669"/>
    <property type="project" value="InterPro"/>
</dbReference>
<protein>
    <submittedName>
        <fullName evidence="10">CYP782B7</fullName>
    </submittedName>
</protein>
<dbReference type="Pfam" id="PF00067">
    <property type="entry name" value="p450"/>
    <property type="match status" value="1"/>
</dbReference>
<dbReference type="GO" id="GO:0042617">
    <property type="term" value="P:paclitaxel biosynthetic process"/>
    <property type="evidence" value="ECO:0007669"/>
    <property type="project" value="UniProtKB-UniPathway"/>
</dbReference>
<evidence type="ECO:0000256" key="2">
    <source>
        <dbReference type="ARBA" id="ARBA00010617"/>
    </source>
</evidence>
<evidence type="ECO:0000256" key="5">
    <source>
        <dbReference type="ARBA" id="ARBA00023002"/>
    </source>
</evidence>
<keyword evidence="7" id="KW-0876">Taxol biosynthesis</keyword>
<dbReference type="PRINTS" id="PR00385">
    <property type="entry name" value="P450"/>
</dbReference>
<evidence type="ECO:0000256" key="6">
    <source>
        <dbReference type="ARBA" id="ARBA00023004"/>
    </source>
</evidence>
<evidence type="ECO:0000256" key="7">
    <source>
        <dbReference type="ARBA" id="ARBA00023059"/>
    </source>
</evidence>
<dbReference type="AlphaFoldDB" id="A0A291FAX8"/>
<keyword evidence="3 8" id="KW-0349">Heme</keyword>
<organism evidence="10">
    <name type="scientific">Taxus chinensis</name>
    <name type="common">Chinese yew</name>
    <name type="synonym">Taxus wallichiana var. chinensis</name>
    <dbReference type="NCBI Taxonomy" id="29808"/>
    <lineage>
        <taxon>Eukaryota</taxon>
        <taxon>Viridiplantae</taxon>
        <taxon>Streptophyta</taxon>
        <taxon>Embryophyta</taxon>
        <taxon>Tracheophyta</taxon>
        <taxon>Spermatophyta</taxon>
        <taxon>Pinopsida</taxon>
        <taxon>Pinidae</taxon>
        <taxon>Conifers II</taxon>
        <taxon>Cupressales</taxon>
        <taxon>Taxaceae</taxon>
        <taxon>Taxus</taxon>
    </lineage>
</organism>
<dbReference type="EMBL" id="MF448615">
    <property type="protein sequence ID" value="ATG29936.1"/>
    <property type="molecule type" value="mRNA"/>
</dbReference>
<dbReference type="InterPro" id="IPR001128">
    <property type="entry name" value="Cyt_P450"/>
</dbReference>
<keyword evidence="6 8" id="KW-0408">Iron</keyword>
<accession>A0A291FAX8</accession>
<evidence type="ECO:0000256" key="3">
    <source>
        <dbReference type="ARBA" id="ARBA00022617"/>
    </source>
</evidence>
<dbReference type="CDD" id="cd20618">
    <property type="entry name" value="CYP71_clan"/>
    <property type="match status" value="1"/>
</dbReference>
<dbReference type="InterPro" id="IPR002401">
    <property type="entry name" value="Cyt_P450_E_grp-I"/>
</dbReference>
<evidence type="ECO:0000256" key="4">
    <source>
        <dbReference type="ARBA" id="ARBA00022723"/>
    </source>
</evidence>
<evidence type="ECO:0000256" key="8">
    <source>
        <dbReference type="PIRSR" id="PIRSR602401-1"/>
    </source>
</evidence>
<evidence type="ECO:0000256" key="1">
    <source>
        <dbReference type="ARBA" id="ARBA00005122"/>
    </source>
</evidence>
<keyword evidence="5 9" id="KW-0560">Oxidoreductase</keyword>
<dbReference type="GO" id="GO:0005506">
    <property type="term" value="F:iron ion binding"/>
    <property type="evidence" value="ECO:0007669"/>
    <property type="project" value="InterPro"/>
</dbReference>
<dbReference type="PANTHER" id="PTHR47944">
    <property type="entry name" value="CYTOCHROME P450 98A9"/>
    <property type="match status" value="1"/>
</dbReference>
<dbReference type="PANTHER" id="PTHR47944:SF4">
    <property type="entry name" value="OS09G0441700 PROTEIN"/>
    <property type="match status" value="1"/>
</dbReference>
<dbReference type="Gene3D" id="1.10.630.10">
    <property type="entry name" value="Cytochrome P450"/>
    <property type="match status" value="1"/>
</dbReference>
<dbReference type="GO" id="GO:0044550">
    <property type="term" value="P:secondary metabolite biosynthetic process"/>
    <property type="evidence" value="ECO:0007669"/>
    <property type="project" value="UniProtKB-ARBA"/>
</dbReference>
<keyword evidence="9" id="KW-0503">Monooxygenase</keyword>
<comment type="similarity">
    <text evidence="2 9">Belongs to the cytochrome P450 family.</text>
</comment>
<dbReference type="GO" id="GO:0004497">
    <property type="term" value="F:monooxygenase activity"/>
    <property type="evidence" value="ECO:0007669"/>
    <property type="project" value="UniProtKB-KW"/>
</dbReference>
<dbReference type="PROSITE" id="PS00086">
    <property type="entry name" value="CYTOCHROME_P450"/>
    <property type="match status" value="1"/>
</dbReference>
<dbReference type="UniPathway" id="UPA00842"/>
<dbReference type="InterPro" id="IPR017972">
    <property type="entry name" value="Cyt_P450_CS"/>
</dbReference>
<keyword evidence="4 8" id="KW-0479">Metal-binding</keyword>
<dbReference type="SUPFAM" id="SSF48264">
    <property type="entry name" value="Cytochrome P450"/>
    <property type="match status" value="1"/>
</dbReference>
<proteinExistence type="evidence at transcript level"/>
<comment type="cofactor">
    <cofactor evidence="8">
        <name>heme</name>
        <dbReference type="ChEBI" id="CHEBI:30413"/>
    </cofactor>
</comment>
<dbReference type="PRINTS" id="PR00463">
    <property type="entry name" value="EP450I"/>
</dbReference>
<evidence type="ECO:0000313" key="10">
    <source>
        <dbReference type="EMBL" id="ATG29936.1"/>
    </source>
</evidence>
<evidence type="ECO:0000256" key="9">
    <source>
        <dbReference type="RuleBase" id="RU000461"/>
    </source>
</evidence>
<name>A0A291FAX8_TAXCH</name>
<reference evidence="10" key="1">
    <citation type="journal article" date="2017" name="Front. Plant Sci.">
        <title>Transcriptome Assembly and Systematic Identification of Novel Cytochrome P450s in Taxus chinensis.</title>
        <authorList>
            <person name="Liao W."/>
            <person name="Zhao S."/>
            <person name="Zhang M."/>
            <person name="Dong K."/>
            <person name="Chen Y."/>
            <person name="Fu C."/>
            <person name="Yu L."/>
        </authorList>
    </citation>
    <scope>NUCLEOTIDE SEQUENCE</scope>
</reference>
<comment type="pathway">
    <text evidence="1">Alkaloid biosynthesis; taxol biosynthesis.</text>
</comment>
<dbReference type="GO" id="GO:0020037">
    <property type="term" value="F:heme binding"/>
    <property type="evidence" value="ECO:0007669"/>
    <property type="project" value="InterPro"/>
</dbReference>
<sequence length="508" mass="58103">MEMENMNFVWALLVAVLVWAFFRRRDRHNLPLPPGPIQWPVVGSLFSVGFRYRHKTFAALANKYGPLMHLRLGASNILVVSSPELAMEVLKHKDFEWSSRPPSAAGKYIGFDFHSLDFAPNGPQWRHLRKICITHLFSPTRIKMQSQIRREEILKMVDGIAAGGSPKGVVVDMRKMCDSLVLSIVKRMLFGKKYSNPEHPMAKEMESFMEVVKEAMILIGALIVSDLVPGLDWLDLQGYDRRIRKVSRRLERVYKLILDDHKKDLENEYAEEAKDFVHILLSLKGEEQLTEKSLMGLMTDVFLFGVDITATGIEWAMAELIQNQRILKKLQQAIDDTVNGRLVEEFDICRISYLESVVKEALRLHPPVPLTDPHYNEEAVDLSGYKIPAKFVMFVNIWGLAHDPKLWDEPFEFRPERFEACPDLNVSGNDMRYIPFSSGRRKCPASNLAYLKMQHAIAVLVQAFDWSLPEGQQDVNMEEGFGVICPMKVPLLALAKPRLEFLHATPTT</sequence>
<dbReference type="InterPro" id="IPR036396">
    <property type="entry name" value="Cyt_P450_sf"/>
</dbReference>